<name>A0ABR2MHC5_9ASPA</name>
<gene>
    <name evidence="2" type="ORF">KSP40_PGU014723</name>
</gene>
<sequence>MPGRRKSCVKMHPVNPSRSSRSSADMIQCEEGSYRPAAAGSWLRRRTPGGRWLAPQAPVAAAAMKLHSDGCGPPLRRRRLTHASASGCGLADCRWTAGVNLLRTFA</sequence>
<feature type="region of interest" description="Disordered" evidence="1">
    <location>
        <begin position="1"/>
        <end position="24"/>
    </location>
</feature>
<reference evidence="2 3" key="1">
    <citation type="journal article" date="2022" name="Nat. Plants">
        <title>Genomes of leafy and leafless Platanthera orchids illuminate the evolution of mycoheterotrophy.</title>
        <authorList>
            <person name="Li M.H."/>
            <person name="Liu K.W."/>
            <person name="Li Z."/>
            <person name="Lu H.C."/>
            <person name="Ye Q.L."/>
            <person name="Zhang D."/>
            <person name="Wang J.Y."/>
            <person name="Li Y.F."/>
            <person name="Zhong Z.M."/>
            <person name="Liu X."/>
            <person name="Yu X."/>
            <person name="Liu D.K."/>
            <person name="Tu X.D."/>
            <person name="Liu B."/>
            <person name="Hao Y."/>
            <person name="Liao X.Y."/>
            <person name="Jiang Y.T."/>
            <person name="Sun W.H."/>
            <person name="Chen J."/>
            <person name="Chen Y.Q."/>
            <person name="Ai Y."/>
            <person name="Zhai J.W."/>
            <person name="Wu S.S."/>
            <person name="Zhou Z."/>
            <person name="Hsiao Y.Y."/>
            <person name="Wu W.L."/>
            <person name="Chen Y.Y."/>
            <person name="Lin Y.F."/>
            <person name="Hsu J.L."/>
            <person name="Li C.Y."/>
            <person name="Wang Z.W."/>
            <person name="Zhao X."/>
            <person name="Zhong W.Y."/>
            <person name="Ma X.K."/>
            <person name="Ma L."/>
            <person name="Huang J."/>
            <person name="Chen G.Z."/>
            <person name="Huang M.Z."/>
            <person name="Huang L."/>
            <person name="Peng D.H."/>
            <person name="Luo Y.B."/>
            <person name="Zou S.Q."/>
            <person name="Chen S.P."/>
            <person name="Lan S."/>
            <person name="Tsai W.C."/>
            <person name="Van de Peer Y."/>
            <person name="Liu Z.J."/>
        </authorList>
    </citation>
    <scope>NUCLEOTIDE SEQUENCE [LARGE SCALE GENOMIC DNA]</scope>
    <source>
        <strain evidence="2">Lor288</strain>
    </source>
</reference>
<keyword evidence="3" id="KW-1185">Reference proteome</keyword>
<comment type="caution">
    <text evidence="2">The sequence shown here is derived from an EMBL/GenBank/DDBJ whole genome shotgun (WGS) entry which is preliminary data.</text>
</comment>
<organism evidence="2 3">
    <name type="scientific">Platanthera guangdongensis</name>
    <dbReference type="NCBI Taxonomy" id="2320717"/>
    <lineage>
        <taxon>Eukaryota</taxon>
        <taxon>Viridiplantae</taxon>
        <taxon>Streptophyta</taxon>
        <taxon>Embryophyta</taxon>
        <taxon>Tracheophyta</taxon>
        <taxon>Spermatophyta</taxon>
        <taxon>Magnoliopsida</taxon>
        <taxon>Liliopsida</taxon>
        <taxon>Asparagales</taxon>
        <taxon>Orchidaceae</taxon>
        <taxon>Orchidoideae</taxon>
        <taxon>Orchideae</taxon>
        <taxon>Orchidinae</taxon>
        <taxon>Platanthera</taxon>
    </lineage>
</organism>
<dbReference type="EMBL" id="JBBWWR010000007">
    <property type="protein sequence ID" value="KAK8963126.1"/>
    <property type="molecule type" value="Genomic_DNA"/>
</dbReference>
<accession>A0ABR2MHC5</accession>
<evidence type="ECO:0000313" key="3">
    <source>
        <dbReference type="Proteomes" id="UP001412067"/>
    </source>
</evidence>
<evidence type="ECO:0000313" key="2">
    <source>
        <dbReference type="EMBL" id="KAK8963126.1"/>
    </source>
</evidence>
<evidence type="ECO:0000256" key="1">
    <source>
        <dbReference type="SAM" id="MobiDB-lite"/>
    </source>
</evidence>
<protein>
    <submittedName>
        <fullName evidence="2">Uncharacterized protein</fullName>
    </submittedName>
</protein>
<proteinExistence type="predicted"/>
<dbReference type="Proteomes" id="UP001412067">
    <property type="component" value="Unassembled WGS sequence"/>
</dbReference>